<feature type="transmembrane region" description="Helical" evidence="2">
    <location>
        <begin position="123"/>
        <end position="150"/>
    </location>
</feature>
<sequence>MCWCNDKVSSLFETSHDLIQRQSCTPHIPCFRKRRTVVDMEWSSLTSGLGRPVSTCGHVLSRFWLKVALLGWFATTSSLAELCIYKRTFYDEFTESYNKVLTTTSCPWGCCYKHSSPCCSAPMGLIVGCVLGGVLLVTLLIVIVCCCCVCRKRARNRAASSGASPAGMSTTSASGSRGMSVTFSSRTGDSEMGYPEPVVFHSESSRSVDYHMPAAYDPPPSYDEVMRGETNAAYKPESS</sequence>
<keyword evidence="2" id="KW-0472">Membrane</keyword>
<evidence type="ECO:0000313" key="4">
    <source>
        <dbReference type="Proteomes" id="UP000271974"/>
    </source>
</evidence>
<dbReference type="AlphaFoldDB" id="A0A433U5N8"/>
<evidence type="ECO:0000313" key="3">
    <source>
        <dbReference type="EMBL" id="RUS89123.1"/>
    </source>
</evidence>
<feature type="region of interest" description="Disordered" evidence="1">
    <location>
        <begin position="160"/>
        <end position="239"/>
    </location>
</feature>
<dbReference type="Proteomes" id="UP000271974">
    <property type="component" value="Unassembled WGS sequence"/>
</dbReference>
<dbReference type="OrthoDB" id="6161435at2759"/>
<protein>
    <submittedName>
        <fullName evidence="3">Uncharacterized protein</fullName>
    </submittedName>
</protein>
<organism evidence="3 4">
    <name type="scientific">Elysia chlorotica</name>
    <name type="common">Eastern emerald elysia</name>
    <name type="synonym">Sea slug</name>
    <dbReference type="NCBI Taxonomy" id="188477"/>
    <lineage>
        <taxon>Eukaryota</taxon>
        <taxon>Metazoa</taxon>
        <taxon>Spiralia</taxon>
        <taxon>Lophotrochozoa</taxon>
        <taxon>Mollusca</taxon>
        <taxon>Gastropoda</taxon>
        <taxon>Heterobranchia</taxon>
        <taxon>Euthyneura</taxon>
        <taxon>Panpulmonata</taxon>
        <taxon>Sacoglossa</taxon>
        <taxon>Placobranchoidea</taxon>
        <taxon>Plakobranchidae</taxon>
        <taxon>Elysia</taxon>
    </lineage>
</organism>
<comment type="caution">
    <text evidence="3">The sequence shown here is derived from an EMBL/GenBank/DDBJ whole genome shotgun (WGS) entry which is preliminary data.</text>
</comment>
<dbReference type="EMBL" id="RQTK01000065">
    <property type="protein sequence ID" value="RUS89123.1"/>
    <property type="molecule type" value="Genomic_DNA"/>
</dbReference>
<gene>
    <name evidence="3" type="ORF">EGW08_003131</name>
</gene>
<feature type="compositionally biased region" description="Low complexity" evidence="1">
    <location>
        <begin position="160"/>
        <end position="180"/>
    </location>
</feature>
<evidence type="ECO:0000256" key="1">
    <source>
        <dbReference type="SAM" id="MobiDB-lite"/>
    </source>
</evidence>
<proteinExistence type="predicted"/>
<accession>A0A433U5N8</accession>
<name>A0A433U5N8_ELYCH</name>
<keyword evidence="2" id="KW-1133">Transmembrane helix</keyword>
<evidence type="ECO:0000256" key="2">
    <source>
        <dbReference type="SAM" id="Phobius"/>
    </source>
</evidence>
<reference evidence="3 4" key="1">
    <citation type="submission" date="2019-01" db="EMBL/GenBank/DDBJ databases">
        <title>A draft genome assembly of the solar-powered sea slug Elysia chlorotica.</title>
        <authorList>
            <person name="Cai H."/>
            <person name="Li Q."/>
            <person name="Fang X."/>
            <person name="Li J."/>
            <person name="Curtis N.E."/>
            <person name="Altenburger A."/>
            <person name="Shibata T."/>
            <person name="Feng M."/>
            <person name="Maeda T."/>
            <person name="Schwartz J.A."/>
            <person name="Shigenobu S."/>
            <person name="Lundholm N."/>
            <person name="Nishiyama T."/>
            <person name="Yang H."/>
            <person name="Hasebe M."/>
            <person name="Li S."/>
            <person name="Pierce S.K."/>
            <person name="Wang J."/>
        </authorList>
    </citation>
    <scope>NUCLEOTIDE SEQUENCE [LARGE SCALE GENOMIC DNA]</scope>
    <source>
        <strain evidence="3">EC2010</strain>
        <tissue evidence="3">Whole organism of an adult</tissue>
    </source>
</reference>
<keyword evidence="4" id="KW-1185">Reference proteome</keyword>
<keyword evidence="2" id="KW-0812">Transmembrane</keyword>